<reference evidence="2 3" key="1">
    <citation type="submission" date="2022-01" db="EMBL/GenBank/DDBJ databases">
        <authorList>
            <person name="Xiong W."/>
            <person name="Schranz E."/>
        </authorList>
    </citation>
    <scope>NUCLEOTIDE SEQUENCE [LARGE SCALE GENOMIC DNA]</scope>
</reference>
<name>A0AAU9NP92_9ASTR</name>
<proteinExistence type="predicted"/>
<protein>
    <submittedName>
        <fullName evidence="2">Uncharacterized protein</fullName>
    </submittedName>
</protein>
<feature type="compositionally biased region" description="Basic and acidic residues" evidence="1">
    <location>
        <begin position="45"/>
        <end position="55"/>
    </location>
</feature>
<gene>
    <name evidence="2" type="ORF">LVIROSA_LOCUS25874</name>
</gene>
<keyword evidence="3" id="KW-1185">Reference proteome</keyword>
<feature type="compositionally biased region" description="Low complexity" evidence="1">
    <location>
        <begin position="35"/>
        <end position="44"/>
    </location>
</feature>
<comment type="caution">
    <text evidence="2">The sequence shown here is derived from an EMBL/GenBank/DDBJ whole genome shotgun (WGS) entry which is preliminary data.</text>
</comment>
<dbReference type="AlphaFoldDB" id="A0AAU9NP92"/>
<evidence type="ECO:0000313" key="3">
    <source>
        <dbReference type="Proteomes" id="UP001157418"/>
    </source>
</evidence>
<dbReference type="Proteomes" id="UP001157418">
    <property type="component" value="Unassembled WGS sequence"/>
</dbReference>
<evidence type="ECO:0000313" key="2">
    <source>
        <dbReference type="EMBL" id="CAH1439694.1"/>
    </source>
</evidence>
<evidence type="ECO:0000256" key="1">
    <source>
        <dbReference type="SAM" id="MobiDB-lite"/>
    </source>
</evidence>
<feature type="region of interest" description="Disordered" evidence="1">
    <location>
        <begin position="1"/>
        <end position="57"/>
    </location>
</feature>
<organism evidence="2 3">
    <name type="scientific">Lactuca virosa</name>
    <dbReference type="NCBI Taxonomy" id="75947"/>
    <lineage>
        <taxon>Eukaryota</taxon>
        <taxon>Viridiplantae</taxon>
        <taxon>Streptophyta</taxon>
        <taxon>Embryophyta</taxon>
        <taxon>Tracheophyta</taxon>
        <taxon>Spermatophyta</taxon>
        <taxon>Magnoliopsida</taxon>
        <taxon>eudicotyledons</taxon>
        <taxon>Gunneridae</taxon>
        <taxon>Pentapetalae</taxon>
        <taxon>asterids</taxon>
        <taxon>campanulids</taxon>
        <taxon>Asterales</taxon>
        <taxon>Asteraceae</taxon>
        <taxon>Cichorioideae</taxon>
        <taxon>Cichorieae</taxon>
        <taxon>Lactucinae</taxon>
        <taxon>Lactuca</taxon>
    </lineage>
</organism>
<sequence length="91" mass="10233">MSGPTTDLPETKSASLPPTRSFISAPHPLDPPLASSSRISLSRSLQKENGDSREHVKQKKKLEIFSFRCIKALMEMHPVMFPWSKGDARRK</sequence>
<dbReference type="EMBL" id="CAKMRJ010005200">
    <property type="protein sequence ID" value="CAH1439694.1"/>
    <property type="molecule type" value="Genomic_DNA"/>
</dbReference>
<accession>A0AAU9NP92</accession>
<feature type="compositionally biased region" description="Polar residues" evidence="1">
    <location>
        <begin position="12"/>
        <end position="22"/>
    </location>
</feature>